<dbReference type="Proteomes" id="UP000298246">
    <property type="component" value="Unassembled WGS sequence"/>
</dbReference>
<name>A0A4Y8PS95_9BACL</name>
<gene>
    <name evidence="1" type="ORF">B5M42_22050</name>
</gene>
<organism evidence="1 2">
    <name type="scientific">Paenibacillus athensensis</name>
    <dbReference type="NCBI Taxonomy" id="1967502"/>
    <lineage>
        <taxon>Bacteria</taxon>
        <taxon>Bacillati</taxon>
        <taxon>Bacillota</taxon>
        <taxon>Bacilli</taxon>
        <taxon>Bacillales</taxon>
        <taxon>Paenibacillaceae</taxon>
        <taxon>Paenibacillus</taxon>
    </lineage>
</organism>
<protein>
    <submittedName>
        <fullName evidence="1">Uncharacterized protein</fullName>
    </submittedName>
</protein>
<proteinExistence type="predicted"/>
<dbReference type="OrthoDB" id="2664564at2"/>
<evidence type="ECO:0000313" key="1">
    <source>
        <dbReference type="EMBL" id="TFE83763.1"/>
    </source>
</evidence>
<comment type="caution">
    <text evidence="1">The sequence shown here is derived from an EMBL/GenBank/DDBJ whole genome shotgun (WGS) entry which is preliminary data.</text>
</comment>
<reference evidence="1 2" key="1">
    <citation type="submission" date="2017-03" db="EMBL/GenBank/DDBJ databases">
        <title>Isolation of Levoglucosan Utilizing Bacteria.</title>
        <authorList>
            <person name="Arya A.S."/>
        </authorList>
    </citation>
    <scope>NUCLEOTIDE SEQUENCE [LARGE SCALE GENOMIC DNA]</scope>
    <source>
        <strain evidence="1 2">MEC069</strain>
    </source>
</reference>
<accession>A0A4Y8PS95</accession>
<dbReference type="AlphaFoldDB" id="A0A4Y8PS95"/>
<evidence type="ECO:0000313" key="2">
    <source>
        <dbReference type="Proteomes" id="UP000298246"/>
    </source>
</evidence>
<sequence>MFGKLTARINWIPTEQGGKNRFPIRDYSTVAHFLEDDPEQGWSVVLKIDANPESYMSICDLSFLFPERIPKNLIHVGSKFMLFESKKVADGEIIDIFSN</sequence>
<keyword evidence="2" id="KW-1185">Reference proteome</keyword>
<dbReference type="RefSeq" id="WP_134756837.1">
    <property type="nucleotide sequence ID" value="NZ_MYFO02000009.1"/>
</dbReference>
<dbReference type="EMBL" id="MYFO01000043">
    <property type="protein sequence ID" value="TFE83763.1"/>
    <property type="molecule type" value="Genomic_DNA"/>
</dbReference>